<reference evidence="1 2" key="1">
    <citation type="journal article" date="2018" name="Int. J. Syst. Evol. Microbiol.">
        <title>Adhaeribacter swui sp. nov., isolated from wet mud.</title>
        <authorList>
            <person name="Kim D.U."/>
            <person name="Kim K.W."/>
            <person name="Kang M.S."/>
            <person name="Kim J.Y."/>
            <person name="Jang J.H."/>
            <person name="Kim M.K."/>
        </authorList>
    </citation>
    <scope>NUCLEOTIDE SEQUENCE [LARGE SCALE GENOMIC DNA]</scope>
    <source>
        <strain evidence="1 2">KCTC 52873</strain>
    </source>
</reference>
<gene>
    <name evidence="1" type="ORF">HUW51_15020</name>
</gene>
<protein>
    <submittedName>
        <fullName evidence="1">Uncharacterized protein</fullName>
    </submittedName>
</protein>
<name>A0A7G7G9Y5_9BACT</name>
<proteinExistence type="predicted"/>
<evidence type="ECO:0000313" key="1">
    <source>
        <dbReference type="EMBL" id="QNF33969.1"/>
    </source>
</evidence>
<organism evidence="1 2">
    <name type="scientific">Adhaeribacter swui</name>
    <dbReference type="NCBI Taxonomy" id="2086471"/>
    <lineage>
        <taxon>Bacteria</taxon>
        <taxon>Pseudomonadati</taxon>
        <taxon>Bacteroidota</taxon>
        <taxon>Cytophagia</taxon>
        <taxon>Cytophagales</taxon>
        <taxon>Hymenobacteraceae</taxon>
        <taxon>Adhaeribacter</taxon>
    </lineage>
</organism>
<dbReference type="KEGG" id="aswu:HUW51_15020"/>
<accession>A0A7G7G9Y5</accession>
<evidence type="ECO:0000313" key="2">
    <source>
        <dbReference type="Proteomes" id="UP000515237"/>
    </source>
</evidence>
<dbReference type="AlphaFoldDB" id="A0A7G7G9Y5"/>
<dbReference type="Proteomes" id="UP000515237">
    <property type="component" value="Chromosome"/>
</dbReference>
<dbReference type="RefSeq" id="WP_185270451.1">
    <property type="nucleotide sequence ID" value="NZ_CP055156.1"/>
</dbReference>
<dbReference type="EMBL" id="CP055156">
    <property type="protein sequence ID" value="QNF33969.1"/>
    <property type="molecule type" value="Genomic_DNA"/>
</dbReference>
<keyword evidence="2" id="KW-1185">Reference proteome</keyword>
<sequence length="226" mass="26388">MYRHIFFRIVLLVVFSFTLSSRVIGQNLTKQDWPSGEVVLVNGDTLTGAVSYYLSKELIQVTGRDGLIKTFSPVNVVYFRVLNEQRQEFQTFRPFQYAPNPEEPYFKTPTFFEVVTEGKYTLVKRSNFVVRNLDPIATYTSRGRFYEPCPVLPQKAGLNNYQLAQLNVFYLLTPDEQLIPLRHPKKNLENLYQDKSASMKAFIRRRNLSYKNPVALTHVVQYFNHL</sequence>